<evidence type="ECO:0000313" key="15">
    <source>
        <dbReference type="EMBL" id="RHM93186.1"/>
    </source>
</evidence>
<comment type="caution">
    <text evidence="13">The sequence shown here is derived from an EMBL/GenBank/DDBJ whole genome shotgun (WGS) entry which is preliminary data.</text>
</comment>
<keyword evidence="5" id="KW-0378">Hydrolase</keyword>
<dbReference type="GO" id="GO:0006508">
    <property type="term" value="P:proteolysis"/>
    <property type="evidence" value="ECO:0007669"/>
    <property type="project" value="UniProtKB-KW"/>
</dbReference>
<evidence type="ECO:0000256" key="4">
    <source>
        <dbReference type="ARBA" id="ARBA00022723"/>
    </source>
</evidence>
<reference evidence="16 17" key="1">
    <citation type="submission" date="2018-08" db="EMBL/GenBank/DDBJ databases">
        <title>A genome reference for cultivated species of the human gut microbiota.</title>
        <authorList>
            <person name="Zou Y."/>
            <person name="Xue W."/>
            <person name="Luo G."/>
        </authorList>
    </citation>
    <scope>NUCLEOTIDE SEQUENCE [LARGE SCALE GENOMIC DNA]</scope>
    <source>
        <strain evidence="14 19">AF24-16AC</strain>
        <strain evidence="15 18">AF31-28B-AC</strain>
        <strain evidence="13 16">OM08-14</strain>
        <strain evidence="12 17">TF10-3AC</strain>
    </source>
</reference>
<keyword evidence="6" id="KW-0862">Zinc</keyword>
<dbReference type="InterPro" id="IPR007863">
    <property type="entry name" value="Peptidase_M16_C"/>
</dbReference>
<evidence type="ECO:0000313" key="18">
    <source>
        <dbReference type="Proteomes" id="UP000285109"/>
    </source>
</evidence>
<evidence type="ECO:0000313" key="12">
    <source>
        <dbReference type="EMBL" id="RGK51951.1"/>
    </source>
</evidence>
<keyword evidence="17" id="KW-1185">Reference proteome</keyword>
<dbReference type="GO" id="GO:0004222">
    <property type="term" value="F:metalloendopeptidase activity"/>
    <property type="evidence" value="ECO:0007669"/>
    <property type="project" value="InterPro"/>
</dbReference>
<feature type="signal peptide" evidence="9">
    <location>
        <begin position="1"/>
        <end position="24"/>
    </location>
</feature>
<dbReference type="InterPro" id="IPR001431">
    <property type="entry name" value="Pept_M16_Zn_BS"/>
</dbReference>
<proteinExistence type="inferred from homology"/>
<evidence type="ECO:0000313" key="13">
    <source>
        <dbReference type="EMBL" id="RGM36143.1"/>
    </source>
</evidence>
<evidence type="ECO:0000256" key="1">
    <source>
        <dbReference type="ARBA" id="ARBA00001947"/>
    </source>
</evidence>
<dbReference type="Proteomes" id="UP000260780">
    <property type="component" value="Unassembled WGS sequence"/>
</dbReference>
<evidence type="ECO:0000256" key="5">
    <source>
        <dbReference type="ARBA" id="ARBA00022801"/>
    </source>
</evidence>
<evidence type="ECO:0000256" key="7">
    <source>
        <dbReference type="ARBA" id="ARBA00023049"/>
    </source>
</evidence>
<evidence type="ECO:0000313" key="14">
    <source>
        <dbReference type="EMBL" id="RGS05921.1"/>
    </source>
</evidence>
<dbReference type="InterPro" id="IPR011765">
    <property type="entry name" value="Pept_M16_N"/>
</dbReference>
<comment type="similarity">
    <text evidence="2 8">Belongs to the peptidase M16 family.</text>
</comment>
<dbReference type="GO" id="GO:0046872">
    <property type="term" value="F:metal ion binding"/>
    <property type="evidence" value="ECO:0007669"/>
    <property type="project" value="UniProtKB-KW"/>
</dbReference>
<gene>
    <name evidence="14" type="ORF">DWY14_11235</name>
    <name evidence="15" type="ORF">DWZ34_14625</name>
    <name evidence="13" type="ORF">DXC17_13845</name>
    <name evidence="12" type="ORF">DXD04_14580</name>
</gene>
<dbReference type="Proteomes" id="UP000285109">
    <property type="component" value="Unassembled WGS sequence"/>
</dbReference>
<dbReference type="RefSeq" id="WP_117673920.1">
    <property type="nucleotide sequence ID" value="NZ_CABOGR010000036.1"/>
</dbReference>
<protein>
    <submittedName>
        <fullName evidence="13">Insulinase family protein</fullName>
    </submittedName>
</protein>
<comment type="cofactor">
    <cofactor evidence="1">
        <name>Zn(2+)</name>
        <dbReference type="ChEBI" id="CHEBI:29105"/>
    </cofactor>
</comment>
<dbReference type="Gene3D" id="3.30.830.10">
    <property type="entry name" value="Metalloenzyme, LuxS/M16 peptidase-like"/>
    <property type="match status" value="4"/>
</dbReference>
<dbReference type="EMBL" id="QSQT01000036">
    <property type="protein sequence ID" value="RGK51951.1"/>
    <property type="molecule type" value="Genomic_DNA"/>
</dbReference>
<feature type="chain" id="PRO_5041810600" evidence="9">
    <location>
        <begin position="25"/>
        <end position="939"/>
    </location>
</feature>
<evidence type="ECO:0000256" key="6">
    <source>
        <dbReference type="ARBA" id="ARBA00022833"/>
    </source>
</evidence>
<dbReference type="SUPFAM" id="SSF63411">
    <property type="entry name" value="LuxS/MPP-like metallohydrolase"/>
    <property type="match status" value="4"/>
</dbReference>
<dbReference type="PROSITE" id="PS00143">
    <property type="entry name" value="INSULINASE"/>
    <property type="match status" value="1"/>
</dbReference>
<evidence type="ECO:0000313" key="17">
    <source>
        <dbReference type="Proteomes" id="UP000260862"/>
    </source>
</evidence>
<feature type="domain" description="Peptidase M16 N-terminal" evidence="10">
    <location>
        <begin position="59"/>
        <end position="171"/>
    </location>
</feature>
<dbReference type="Pfam" id="PF00675">
    <property type="entry name" value="Peptidase_M16"/>
    <property type="match status" value="1"/>
</dbReference>
<dbReference type="EMBL" id="QSTF01000046">
    <property type="protein sequence ID" value="RGM36143.1"/>
    <property type="molecule type" value="Genomic_DNA"/>
</dbReference>
<dbReference type="AlphaFoldDB" id="A0A3E4W1Q3"/>
<accession>A0A3E4W1Q3</accession>
<feature type="domain" description="Peptidase M16 C-terminal" evidence="11">
    <location>
        <begin position="690"/>
        <end position="869"/>
    </location>
</feature>
<evidence type="ECO:0000259" key="10">
    <source>
        <dbReference type="Pfam" id="PF00675"/>
    </source>
</evidence>
<evidence type="ECO:0000313" key="19">
    <source>
        <dbReference type="Proteomes" id="UP000285750"/>
    </source>
</evidence>
<dbReference type="Proteomes" id="UP000260862">
    <property type="component" value="Unassembled WGS sequence"/>
</dbReference>
<evidence type="ECO:0000259" key="11">
    <source>
        <dbReference type="Pfam" id="PF05193"/>
    </source>
</evidence>
<dbReference type="EMBL" id="QRUY01000025">
    <property type="protein sequence ID" value="RGS05921.1"/>
    <property type="molecule type" value="Genomic_DNA"/>
</dbReference>
<evidence type="ECO:0000256" key="3">
    <source>
        <dbReference type="ARBA" id="ARBA00022670"/>
    </source>
</evidence>
<dbReference type="PANTHER" id="PTHR43690:SF34">
    <property type="entry name" value="ZINC PROTEASE PQQL-LIKE"/>
    <property type="match status" value="1"/>
</dbReference>
<keyword evidence="7" id="KW-0482">Metalloprotease</keyword>
<feature type="domain" description="Peptidase M16 C-terminal" evidence="11">
    <location>
        <begin position="209"/>
        <end position="393"/>
    </location>
</feature>
<evidence type="ECO:0000256" key="2">
    <source>
        <dbReference type="ARBA" id="ARBA00007261"/>
    </source>
</evidence>
<evidence type="ECO:0000313" key="16">
    <source>
        <dbReference type="Proteomes" id="UP000260780"/>
    </source>
</evidence>
<evidence type="ECO:0000256" key="8">
    <source>
        <dbReference type="RuleBase" id="RU004447"/>
    </source>
</evidence>
<keyword evidence="3" id="KW-0645">Protease</keyword>
<dbReference type="InterPro" id="IPR050626">
    <property type="entry name" value="Peptidase_M16"/>
</dbReference>
<name>A0A3E4W1Q3_9BACT</name>
<dbReference type="PANTHER" id="PTHR43690">
    <property type="entry name" value="NARDILYSIN"/>
    <property type="match status" value="1"/>
</dbReference>
<dbReference type="STRING" id="310297.BHV76_08015"/>
<dbReference type="InterPro" id="IPR011249">
    <property type="entry name" value="Metalloenz_LuxS/M16"/>
</dbReference>
<keyword evidence="9" id="KW-0732">Signal</keyword>
<dbReference type="Pfam" id="PF05193">
    <property type="entry name" value="Peptidase_M16_C"/>
    <property type="match status" value="2"/>
</dbReference>
<keyword evidence="4" id="KW-0479">Metal-binding</keyword>
<dbReference type="EMBL" id="QRQK01000035">
    <property type="protein sequence ID" value="RHM93186.1"/>
    <property type="molecule type" value="Genomic_DNA"/>
</dbReference>
<organism evidence="13 16">
    <name type="scientific">Phocaeicola plebeius</name>
    <dbReference type="NCBI Taxonomy" id="310297"/>
    <lineage>
        <taxon>Bacteria</taxon>
        <taxon>Pseudomonadati</taxon>
        <taxon>Bacteroidota</taxon>
        <taxon>Bacteroidia</taxon>
        <taxon>Bacteroidales</taxon>
        <taxon>Bacteroidaceae</taxon>
        <taxon>Phocaeicola</taxon>
    </lineage>
</organism>
<dbReference type="Proteomes" id="UP000285750">
    <property type="component" value="Unassembled WGS sequence"/>
</dbReference>
<sequence>MKVFKLKRTFAAVILVGGAMTAFAQQMPPIPTDPNVRIGKLENGLTYYIRHNELPDNQADFYIAQKVGSILEEDNQRGLAHFLEHMCFNGTTHFPDNLLREYLETIGVKFGANLNAYTSVDETVYNISNVPVIRDGIVDSCLLILHDWANDLTLAPKEIDKERGVIHEEWRTRTGAMMRMYEKVFPSMYKDSKYAYRLPIGTMEVVDNFPYQALRDYYEKWYRPDQQGIVVVGDINVDSIEVKIKKLFSPIEMPANAAERKYFPVPDNDEPIIAVAKDKEQQVPIVYLFHKHDVVPNDQKNNMGYLVMNYMVSSIESMLNSRLNELTQQANPPFIEAGVQDGDYLVAKTKGAFAAFAAAKEDGIILTTETLMREIERVRQFGFTASEYARAKADYLRGLESAYNERNKQRNASYVNEYVRHFIDNEPIPGIENEYAIMNQIVPNIPVDAVNQVMKQLITEKNIVLSVFCPEKDGMKYPTEAELKAVIDKVKAEKLTAYVDKVSDEPLMKEKPHAGKVVKTEQGVFGSTILTLSNGVRVILKPTDFKADEVRMQAFSPGGTSLFNDKDVLQFALISQIASLGGLGNFNSVDLDKVLAGKMASASAMVNTYSEGLSGSCSPKDLETMLQLTYLRFTAPRMDQEAFTSFITRNKAALANQEADPMTAFSDSINVALYNRHPRALSMKADMLDKIDYNKVMEFYKNRFADASDFTFILVGNVDTKTATPLIEQYLGALPATKRNEKFRDTGMAIRKGHFENNFVKELETPKATVLMVYSGDCKYNLKNNLQMSMLGQLLNMVYLRTVREDAGGTYGVSCNGSLSKYPTEKGAFQVYFDTDPNRREEMVKLINEGIQEFIEKGPVSEDLSKVKEYMLKTYKQNQKENGYWMNILNTYYWENLDMNTGYEEAVNAISGDDLKAFAKTFFGQKNEVEVSMSSPVQK</sequence>
<evidence type="ECO:0000256" key="9">
    <source>
        <dbReference type="SAM" id="SignalP"/>
    </source>
</evidence>